<dbReference type="Proteomes" id="UP000736335">
    <property type="component" value="Unassembled WGS sequence"/>
</dbReference>
<dbReference type="AlphaFoldDB" id="A0A9P6L1W6"/>
<protein>
    <recommendedName>
        <fullName evidence="4">F-box domain-containing protein</fullName>
    </recommendedName>
</protein>
<evidence type="ECO:0008006" key="4">
    <source>
        <dbReference type="Google" id="ProtNLM"/>
    </source>
</evidence>
<dbReference type="EMBL" id="WIUZ02000021">
    <property type="protein sequence ID" value="KAF9778958.1"/>
    <property type="molecule type" value="Genomic_DNA"/>
</dbReference>
<organism evidence="2 3">
    <name type="scientific">Thelephora terrestris</name>
    <dbReference type="NCBI Taxonomy" id="56493"/>
    <lineage>
        <taxon>Eukaryota</taxon>
        <taxon>Fungi</taxon>
        <taxon>Dikarya</taxon>
        <taxon>Basidiomycota</taxon>
        <taxon>Agaricomycotina</taxon>
        <taxon>Agaricomycetes</taxon>
        <taxon>Thelephorales</taxon>
        <taxon>Thelephoraceae</taxon>
        <taxon>Thelephora</taxon>
    </lineage>
</organism>
<feature type="region of interest" description="Disordered" evidence="1">
    <location>
        <begin position="393"/>
        <end position="421"/>
    </location>
</feature>
<name>A0A9P6L1W6_9AGAM</name>
<evidence type="ECO:0000313" key="3">
    <source>
        <dbReference type="Proteomes" id="UP000736335"/>
    </source>
</evidence>
<feature type="region of interest" description="Disordered" evidence="1">
    <location>
        <begin position="1"/>
        <end position="25"/>
    </location>
</feature>
<feature type="region of interest" description="Disordered" evidence="1">
    <location>
        <begin position="279"/>
        <end position="319"/>
    </location>
</feature>
<keyword evidence="3" id="KW-1185">Reference proteome</keyword>
<feature type="compositionally biased region" description="Low complexity" evidence="1">
    <location>
        <begin position="406"/>
        <end position="419"/>
    </location>
</feature>
<reference evidence="2" key="2">
    <citation type="submission" date="2020-11" db="EMBL/GenBank/DDBJ databases">
        <authorList>
            <consortium name="DOE Joint Genome Institute"/>
            <person name="Kuo A."/>
            <person name="Miyauchi S."/>
            <person name="Kiss E."/>
            <person name="Drula E."/>
            <person name="Kohler A."/>
            <person name="Sanchez-Garcia M."/>
            <person name="Andreopoulos B."/>
            <person name="Barry K.W."/>
            <person name="Bonito G."/>
            <person name="Buee M."/>
            <person name="Carver A."/>
            <person name="Chen C."/>
            <person name="Cichocki N."/>
            <person name="Clum A."/>
            <person name="Culley D."/>
            <person name="Crous P.W."/>
            <person name="Fauchery L."/>
            <person name="Girlanda M."/>
            <person name="Hayes R."/>
            <person name="Keri Z."/>
            <person name="Labutti K."/>
            <person name="Lipzen A."/>
            <person name="Lombard V."/>
            <person name="Magnuson J."/>
            <person name="Maillard F."/>
            <person name="Morin E."/>
            <person name="Murat C."/>
            <person name="Nolan M."/>
            <person name="Ohm R."/>
            <person name="Pangilinan J."/>
            <person name="Pereira M."/>
            <person name="Perotto S."/>
            <person name="Peter M."/>
            <person name="Riley R."/>
            <person name="Sitrit Y."/>
            <person name="Stielow B."/>
            <person name="Szollosi G."/>
            <person name="Zifcakova L."/>
            <person name="Stursova M."/>
            <person name="Spatafora J.W."/>
            <person name="Tedersoo L."/>
            <person name="Vaario L.-M."/>
            <person name="Yamada A."/>
            <person name="Yan M."/>
            <person name="Wang P."/>
            <person name="Xu J."/>
            <person name="Bruns T."/>
            <person name="Baldrian P."/>
            <person name="Vilgalys R."/>
            <person name="Henrissat B."/>
            <person name="Grigoriev I.V."/>
            <person name="Hibbett D."/>
            <person name="Nagy L.G."/>
            <person name="Martin F.M."/>
        </authorList>
    </citation>
    <scope>NUCLEOTIDE SEQUENCE</scope>
    <source>
        <strain evidence="2">UH-Tt-Lm1</strain>
    </source>
</reference>
<evidence type="ECO:0000256" key="1">
    <source>
        <dbReference type="SAM" id="MobiDB-lite"/>
    </source>
</evidence>
<feature type="compositionally biased region" description="Low complexity" evidence="1">
    <location>
        <begin position="299"/>
        <end position="310"/>
    </location>
</feature>
<feature type="region of interest" description="Disordered" evidence="1">
    <location>
        <begin position="220"/>
        <end position="262"/>
    </location>
</feature>
<accession>A0A9P6L1W6</accession>
<feature type="compositionally biased region" description="Polar residues" evidence="1">
    <location>
        <begin position="220"/>
        <end position="241"/>
    </location>
</feature>
<proteinExistence type="predicted"/>
<feature type="compositionally biased region" description="Low complexity" evidence="1">
    <location>
        <begin position="7"/>
        <end position="20"/>
    </location>
</feature>
<evidence type="ECO:0000313" key="2">
    <source>
        <dbReference type="EMBL" id="KAF9778958.1"/>
    </source>
</evidence>
<gene>
    <name evidence="2" type="ORF">BJ322DRAFT_464708</name>
</gene>
<sequence>MPLGPKSRVSSSESTSCTDSGYAQSDFRKRDSSPFPFFTSLQSVLRLPRILGCLLSFIPYEDFNALTSSCTEFRKLMEKPALKDTILSCFLPGFRSLLRFKNPELFVDVHVTIGDLNTFHLSNKTGLHSYPVHALQFGFEFEDAHRSHLLHKLQRFTTAHSKFVLLLQSLAHSSVKPLQPELEDASHPRPNPPISLPLGIRHLYLPEPLCYEDSPAIQRTPSYQRQKRSQSAEVVTGQSKPSAKRISFLTRAKRPPPPPSADFIIRQSYFSPWRRILESSSHKTPDPPSPRRRRFNGASSWSDTSISTSTRLSMIQERPGRKSVSRIRIPFQSTHDIQLATSRVHAPVLRVFVPCSELNDVSIAACEDQLADAGLWDHLSTGDIVCNLGYMPPPPLSDEDPDHDPVVATSASVSSRPSSLGNGMPSDDLVWLVYDGVGLVRYSPTIEPPPLKDPFTLVTPHYYSHILPSSAHPFFTLDVYSRLSRFREETTSCSPSTLKLGLIAMTTKVKSPTLPGGYALVKRYRWVATIKGIRAALPGNVEVGSGWLTNEWALEVDGTFEGRKMLEHLISPLGARAAGAWAQGDWVWEVDRQRSNSTVTWFRLLRSSGVYSLPLEPTTPGPVSAISVASPSMGSPGLATGNQRRFSFMAR</sequence>
<comment type="caution">
    <text evidence="2">The sequence shown here is derived from an EMBL/GenBank/DDBJ whole genome shotgun (WGS) entry which is preliminary data.</text>
</comment>
<reference evidence="2" key="1">
    <citation type="journal article" date="2020" name="Nat. Commun.">
        <title>Large-scale genome sequencing of mycorrhizal fungi provides insights into the early evolution of symbiotic traits.</title>
        <authorList>
            <person name="Miyauchi S."/>
            <person name="Kiss E."/>
            <person name="Kuo A."/>
            <person name="Drula E."/>
            <person name="Kohler A."/>
            <person name="Sanchez-Garcia M."/>
            <person name="Morin E."/>
            <person name="Andreopoulos B."/>
            <person name="Barry K.W."/>
            <person name="Bonito G."/>
            <person name="Buee M."/>
            <person name="Carver A."/>
            <person name="Chen C."/>
            <person name="Cichocki N."/>
            <person name="Clum A."/>
            <person name="Culley D."/>
            <person name="Crous P.W."/>
            <person name="Fauchery L."/>
            <person name="Girlanda M."/>
            <person name="Hayes R.D."/>
            <person name="Keri Z."/>
            <person name="LaButti K."/>
            <person name="Lipzen A."/>
            <person name="Lombard V."/>
            <person name="Magnuson J."/>
            <person name="Maillard F."/>
            <person name="Murat C."/>
            <person name="Nolan M."/>
            <person name="Ohm R.A."/>
            <person name="Pangilinan J."/>
            <person name="Pereira M.F."/>
            <person name="Perotto S."/>
            <person name="Peter M."/>
            <person name="Pfister S."/>
            <person name="Riley R."/>
            <person name="Sitrit Y."/>
            <person name="Stielow J.B."/>
            <person name="Szollosi G."/>
            <person name="Zifcakova L."/>
            <person name="Stursova M."/>
            <person name="Spatafora J.W."/>
            <person name="Tedersoo L."/>
            <person name="Vaario L.M."/>
            <person name="Yamada A."/>
            <person name="Yan M."/>
            <person name="Wang P."/>
            <person name="Xu J."/>
            <person name="Bruns T."/>
            <person name="Baldrian P."/>
            <person name="Vilgalys R."/>
            <person name="Dunand C."/>
            <person name="Henrissat B."/>
            <person name="Grigoriev I.V."/>
            <person name="Hibbett D."/>
            <person name="Nagy L.G."/>
            <person name="Martin F.M."/>
        </authorList>
    </citation>
    <scope>NUCLEOTIDE SEQUENCE</scope>
    <source>
        <strain evidence="2">UH-Tt-Lm1</strain>
    </source>
</reference>
<dbReference type="OrthoDB" id="3269821at2759"/>